<comment type="caution">
    <text evidence="2">The sequence shown here is derived from an EMBL/GenBank/DDBJ whole genome shotgun (WGS) entry which is preliminary data.</text>
</comment>
<dbReference type="PROSITE" id="PS51257">
    <property type="entry name" value="PROKAR_LIPOPROTEIN"/>
    <property type="match status" value="1"/>
</dbReference>
<dbReference type="Pfam" id="PF19765">
    <property type="entry name" value="DUF6252"/>
    <property type="match status" value="1"/>
</dbReference>
<dbReference type="AlphaFoldDB" id="A0A3M0G2S7"/>
<accession>A0A3M0G2S7</accession>
<dbReference type="OrthoDB" id="824283at2"/>
<proteinExistence type="predicted"/>
<evidence type="ECO:0000256" key="1">
    <source>
        <dbReference type="SAM" id="SignalP"/>
    </source>
</evidence>
<keyword evidence="3" id="KW-1185">Reference proteome</keyword>
<dbReference type="RefSeq" id="WP_121918314.1">
    <property type="nucleotide sequence ID" value="NZ_REFV01000016.1"/>
</dbReference>
<name>A0A3M0G2S7_9FLAO</name>
<dbReference type="Proteomes" id="UP000281985">
    <property type="component" value="Unassembled WGS sequence"/>
</dbReference>
<feature type="signal peptide" evidence="1">
    <location>
        <begin position="1"/>
        <end position="18"/>
    </location>
</feature>
<dbReference type="EMBL" id="REFV01000016">
    <property type="protein sequence ID" value="RMB56502.1"/>
    <property type="molecule type" value="Genomic_DNA"/>
</dbReference>
<organism evidence="2 3">
    <name type="scientific">Dokdonia sinensis</name>
    <dbReference type="NCBI Taxonomy" id="2479847"/>
    <lineage>
        <taxon>Bacteria</taxon>
        <taxon>Pseudomonadati</taxon>
        <taxon>Bacteroidota</taxon>
        <taxon>Flavobacteriia</taxon>
        <taxon>Flavobacteriales</taxon>
        <taxon>Flavobacteriaceae</taxon>
        <taxon>Dokdonia</taxon>
    </lineage>
</organism>
<sequence length="172" mass="17766">MKTLKFLMVAFIATTVLSLQSCKSDDDGGDAGSASNGTVTASVDGASYTSDAMGTSVSQVTANGMTTTLITSNEFSSSRNITLTLQGVDAEGTYIIGGGANISIVASYIEANASNPTDTQIWSAPFDENASGEVNIVTITDSKIEGTFEFTARNPDDESTVSVTNGSFNLDL</sequence>
<evidence type="ECO:0008006" key="4">
    <source>
        <dbReference type="Google" id="ProtNLM"/>
    </source>
</evidence>
<evidence type="ECO:0000313" key="2">
    <source>
        <dbReference type="EMBL" id="RMB56502.1"/>
    </source>
</evidence>
<protein>
    <recommendedName>
        <fullName evidence="4">Lipocalin-like domain-containing protein</fullName>
    </recommendedName>
</protein>
<gene>
    <name evidence="2" type="ORF">EAX61_13900</name>
</gene>
<dbReference type="InterPro" id="IPR046219">
    <property type="entry name" value="DUF6252"/>
</dbReference>
<reference evidence="2 3" key="1">
    <citation type="submission" date="2018-10" db="EMBL/GenBank/DDBJ databases">
        <title>Dokdonia luteus sp. nov., isolated from sea water.</title>
        <authorList>
            <person name="Zhou L.Y."/>
            <person name="Du Z.J."/>
        </authorList>
    </citation>
    <scope>NUCLEOTIDE SEQUENCE [LARGE SCALE GENOMIC DNA]</scope>
    <source>
        <strain evidence="2 3">SH27</strain>
    </source>
</reference>
<feature type="chain" id="PRO_5018328411" description="Lipocalin-like domain-containing protein" evidence="1">
    <location>
        <begin position="19"/>
        <end position="172"/>
    </location>
</feature>
<keyword evidence="1" id="KW-0732">Signal</keyword>
<evidence type="ECO:0000313" key="3">
    <source>
        <dbReference type="Proteomes" id="UP000281985"/>
    </source>
</evidence>